<name>E9HFU9_DAPPU</name>
<feature type="compositionally biased region" description="Polar residues" evidence="6">
    <location>
        <begin position="862"/>
        <end position="874"/>
    </location>
</feature>
<evidence type="ECO:0000256" key="2">
    <source>
        <dbReference type="ARBA" id="ARBA00022737"/>
    </source>
</evidence>
<dbReference type="PANTHER" id="PTHR24409:SF295">
    <property type="entry name" value="AZ2-RELATED"/>
    <property type="match status" value="1"/>
</dbReference>
<feature type="compositionally biased region" description="Basic residues" evidence="6">
    <location>
        <begin position="618"/>
        <end position="632"/>
    </location>
</feature>
<evidence type="ECO:0000256" key="6">
    <source>
        <dbReference type="SAM" id="MobiDB-lite"/>
    </source>
</evidence>
<sequence>MPSQIPCAAPCWHIQHAAAKKLWRKEMALRCLRRMGMADNLVWPISRQEDVRLSHAGGPNLGADVPSTTMKVHRRGASSPSLLLEASEPPTSVNVNGNYYQFELEPHHVERGKRGQKVFVCDLCPAPGGVFKRSFSLKRHYLRFHINFAFLSPRDLNNCAIAVAGQHQRSGFPPTGPNDRLINRLNNSSPLLFRCHQCGTKNDLLKHLEAHPGPSQTVTEENGDGDRQQGGTNRCPRCSTAFSLRKTLMRHIKKNRCRGGNPPPPLPDIPDTHSKPESETGIQSGETSDPGDDYLAMGPEEESEEMDMEASLRLGSPTSLFRFACTLCNKMFNSYVNMCRHRRLAHGRYGICSPHWLLSRKLSNKPSLKHAVQSPINSSRNPQIFHDLSHIVTNANDNLNRFIDGKRNNIRSLAPTDDRFEVQPTDSGDPPPERWSWGETSYNATELQKLDVPLQMAYYYGLKSLKLQETAKTQSSSSQSAPEEMDISKVLNLRTVETSSQEKVTAISQPEFSGEWIRSKNYICSPCGEIFQDFLALLDHQQNGHSGVWCTHIQLDQSTEAELADELKRQIMRSGNGGQILLLDTFQCTKCHFSVESIPELHSHILLCSNHVSASPYRKRRVKVNPRSRRGHWNQNEAPNGGSRGVQRTNSSLTKNSSAARSLRSRSPKEDATDKGTPGALRRSTRRVLSFSEPAPTKKKNGITKRILRQRVDPLLINGSAVSKSVQSEVKKKNGVSVNSKSTSKIAVDVHECDGCQKQFQSHTSVLKHKHYCPKKSNESSGVPNNAATPVSSKNQSNGLSKAQTKAYETVKTEPNLKRSNTKRKSEVLPTSPIKKSKVTVPSDTKGSPSSNSNSPKKTSRKFMSSATPTQVSLAKTPAKPKSTLKSIAGPAKFNRSTTKKGNEEIEEIAVAAEGRPVRSSRRVSMTLAMEDKVEASFLEALSPEQRVRVAEQKCPFCSKHYVYRSNFKRHLLEGCDTIDVDEPSVNLTPTNNKKPSDDKINKEKKSSVSSSSVLKVERKEKRQTIESDLKKVENKPLKKKNSKAEEILEGKIKKTVEKKSNKTPHSPISKSSKLQELKKSTETRSRKEAVKLTPSPSNQKAKQIHSRKTQNKVEIAKQNRNGKPSAREEENMNNVTKVRGEENITKNSDKFDLPKRNGRKPTAAPKSKKSNSPSLSADIVALVEDEAGCSDQDKELHSNNGVDHQLEKTANQTHGDDKIGKSTFTEKDREPECNHLKMDGSKILNGNCGSNRALRSSTTSQYDLNKSHALDRLKLSQALDNAISEIFKSYTYFTKYPIQIRRLKNLAQAYLQPTSY</sequence>
<dbReference type="GO" id="GO:0000978">
    <property type="term" value="F:RNA polymerase II cis-regulatory region sequence-specific DNA binding"/>
    <property type="evidence" value="ECO:0000318"/>
    <property type="project" value="GO_Central"/>
</dbReference>
<feature type="region of interest" description="Disordered" evidence="6">
    <location>
        <begin position="981"/>
        <end position="1176"/>
    </location>
</feature>
<feature type="compositionally biased region" description="Basic and acidic residues" evidence="6">
    <location>
        <begin position="1139"/>
        <end position="1156"/>
    </location>
</feature>
<feature type="domain" description="C2H2-type" evidence="7">
    <location>
        <begin position="522"/>
        <end position="547"/>
    </location>
</feature>
<feature type="domain" description="C2H2-type" evidence="7">
    <location>
        <begin position="233"/>
        <end position="263"/>
    </location>
</feature>
<evidence type="ECO:0000256" key="5">
    <source>
        <dbReference type="PROSITE-ProRule" id="PRU00042"/>
    </source>
</evidence>
<feature type="region of interest" description="Disordered" evidence="6">
    <location>
        <begin position="254"/>
        <end position="303"/>
    </location>
</feature>
<feature type="region of interest" description="Disordered" evidence="6">
    <location>
        <begin position="773"/>
        <end position="901"/>
    </location>
</feature>
<evidence type="ECO:0000256" key="3">
    <source>
        <dbReference type="ARBA" id="ARBA00022771"/>
    </source>
</evidence>
<dbReference type="OrthoDB" id="6361061at2759"/>
<keyword evidence="9" id="KW-1185">Reference proteome</keyword>
<organism evidence="8 9">
    <name type="scientific">Daphnia pulex</name>
    <name type="common">Water flea</name>
    <dbReference type="NCBI Taxonomy" id="6669"/>
    <lineage>
        <taxon>Eukaryota</taxon>
        <taxon>Metazoa</taxon>
        <taxon>Ecdysozoa</taxon>
        <taxon>Arthropoda</taxon>
        <taxon>Crustacea</taxon>
        <taxon>Branchiopoda</taxon>
        <taxon>Diplostraca</taxon>
        <taxon>Cladocera</taxon>
        <taxon>Anomopoda</taxon>
        <taxon>Daphniidae</taxon>
        <taxon>Daphnia</taxon>
    </lineage>
</organism>
<dbReference type="PANTHER" id="PTHR24409">
    <property type="entry name" value="ZINC FINGER PROTEIN 142"/>
    <property type="match status" value="1"/>
</dbReference>
<feature type="compositionally biased region" description="Basic residues" evidence="6">
    <location>
        <begin position="697"/>
        <end position="706"/>
    </location>
</feature>
<dbReference type="InterPro" id="IPR013087">
    <property type="entry name" value="Znf_C2H2_type"/>
</dbReference>
<gene>
    <name evidence="8" type="ORF">DAPPUDRAFT_258674</name>
</gene>
<evidence type="ECO:0000313" key="9">
    <source>
        <dbReference type="Proteomes" id="UP000000305"/>
    </source>
</evidence>
<feature type="compositionally biased region" description="Low complexity" evidence="6">
    <location>
        <begin position="842"/>
        <end position="857"/>
    </location>
</feature>
<feature type="compositionally biased region" description="Basic and acidic residues" evidence="6">
    <location>
        <begin position="995"/>
        <end position="1007"/>
    </location>
</feature>
<evidence type="ECO:0000256" key="1">
    <source>
        <dbReference type="ARBA" id="ARBA00022723"/>
    </source>
</evidence>
<dbReference type="KEGG" id="dpx:DAPPUDRAFT_258674"/>
<dbReference type="OMA" id="HKINNHP"/>
<dbReference type="HOGENOM" id="CLU_260185_0_0_1"/>
<dbReference type="GO" id="GO:0003700">
    <property type="term" value="F:DNA-binding transcription factor activity"/>
    <property type="evidence" value="ECO:0000318"/>
    <property type="project" value="GO_Central"/>
</dbReference>
<keyword evidence="4" id="KW-0862">Zinc</keyword>
<dbReference type="SUPFAM" id="SSF57667">
    <property type="entry name" value="beta-beta-alpha zinc fingers"/>
    <property type="match status" value="1"/>
</dbReference>
<protein>
    <recommendedName>
        <fullName evidence="7">C2H2-type domain-containing protein</fullName>
    </recommendedName>
</protein>
<feature type="compositionally biased region" description="Basic and acidic residues" evidence="6">
    <location>
        <begin position="1215"/>
        <end position="1239"/>
    </location>
</feature>
<feature type="region of interest" description="Disordered" evidence="6">
    <location>
        <begin position="618"/>
        <end position="706"/>
    </location>
</feature>
<dbReference type="GO" id="GO:0006357">
    <property type="term" value="P:regulation of transcription by RNA polymerase II"/>
    <property type="evidence" value="ECO:0000318"/>
    <property type="project" value="GO_Central"/>
</dbReference>
<dbReference type="InterPro" id="IPR036236">
    <property type="entry name" value="Znf_C2H2_sf"/>
</dbReference>
<dbReference type="EMBL" id="GL732637">
    <property type="protein sequence ID" value="EFX69405.1"/>
    <property type="molecule type" value="Genomic_DNA"/>
</dbReference>
<feature type="compositionally biased region" description="Basic and acidic residues" evidence="6">
    <location>
        <begin position="1016"/>
        <end position="1061"/>
    </location>
</feature>
<keyword evidence="1" id="KW-0479">Metal-binding</keyword>
<dbReference type="InParanoid" id="E9HFU9"/>
<dbReference type="GO" id="GO:0008270">
    <property type="term" value="F:zinc ion binding"/>
    <property type="evidence" value="ECO:0007669"/>
    <property type="project" value="UniProtKB-KW"/>
</dbReference>
<evidence type="ECO:0000259" key="7">
    <source>
        <dbReference type="PROSITE" id="PS50157"/>
    </source>
</evidence>
<dbReference type="SMART" id="SM00355">
    <property type="entry name" value="ZnF_C2H2"/>
    <property type="match status" value="8"/>
</dbReference>
<keyword evidence="2" id="KW-0677">Repeat</keyword>
<dbReference type="PROSITE" id="PS50157">
    <property type="entry name" value="ZINC_FINGER_C2H2_2"/>
    <property type="match status" value="3"/>
</dbReference>
<keyword evidence="3 5" id="KW-0863">Zinc-finger</keyword>
<dbReference type="PROSITE" id="PS00028">
    <property type="entry name" value="ZINC_FINGER_C2H2_1"/>
    <property type="match status" value="2"/>
</dbReference>
<evidence type="ECO:0000256" key="4">
    <source>
        <dbReference type="ARBA" id="ARBA00022833"/>
    </source>
</evidence>
<dbReference type="eggNOG" id="ENOG502SFRB">
    <property type="taxonomic scope" value="Eukaryota"/>
</dbReference>
<feature type="compositionally biased region" description="Polar residues" evidence="6">
    <location>
        <begin position="779"/>
        <end position="804"/>
    </location>
</feature>
<accession>E9HFU9</accession>
<feature type="compositionally biased region" description="Low complexity" evidence="6">
    <location>
        <begin position="1161"/>
        <end position="1176"/>
    </location>
</feature>
<feature type="region of interest" description="Disordered" evidence="6">
    <location>
        <begin position="207"/>
        <end position="238"/>
    </location>
</feature>
<feature type="region of interest" description="Disordered" evidence="6">
    <location>
        <begin position="414"/>
        <end position="438"/>
    </location>
</feature>
<feature type="compositionally biased region" description="Basic and acidic residues" evidence="6">
    <location>
        <begin position="1074"/>
        <end position="1091"/>
    </location>
</feature>
<evidence type="ECO:0000313" key="8">
    <source>
        <dbReference type="EMBL" id="EFX69405.1"/>
    </source>
</evidence>
<dbReference type="Proteomes" id="UP000000305">
    <property type="component" value="Unassembled WGS sequence"/>
</dbReference>
<reference evidence="8 9" key="1">
    <citation type="journal article" date="2011" name="Science">
        <title>The ecoresponsive genome of Daphnia pulex.</title>
        <authorList>
            <person name="Colbourne J.K."/>
            <person name="Pfrender M.E."/>
            <person name="Gilbert D."/>
            <person name="Thomas W.K."/>
            <person name="Tucker A."/>
            <person name="Oakley T.H."/>
            <person name="Tokishita S."/>
            <person name="Aerts A."/>
            <person name="Arnold G.J."/>
            <person name="Basu M.K."/>
            <person name="Bauer D.J."/>
            <person name="Caceres C.E."/>
            <person name="Carmel L."/>
            <person name="Casola C."/>
            <person name="Choi J.H."/>
            <person name="Detter J.C."/>
            <person name="Dong Q."/>
            <person name="Dusheyko S."/>
            <person name="Eads B.D."/>
            <person name="Frohlich T."/>
            <person name="Geiler-Samerotte K.A."/>
            <person name="Gerlach D."/>
            <person name="Hatcher P."/>
            <person name="Jogdeo S."/>
            <person name="Krijgsveld J."/>
            <person name="Kriventseva E.V."/>
            <person name="Kultz D."/>
            <person name="Laforsch C."/>
            <person name="Lindquist E."/>
            <person name="Lopez J."/>
            <person name="Manak J.R."/>
            <person name="Muller J."/>
            <person name="Pangilinan J."/>
            <person name="Patwardhan R.P."/>
            <person name="Pitluck S."/>
            <person name="Pritham E.J."/>
            <person name="Rechtsteiner A."/>
            <person name="Rho M."/>
            <person name="Rogozin I.B."/>
            <person name="Sakarya O."/>
            <person name="Salamov A."/>
            <person name="Schaack S."/>
            <person name="Shapiro H."/>
            <person name="Shiga Y."/>
            <person name="Skalitzky C."/>
            <person name="Smith Z."/>
            <person name="Souvorov A."/>
            <person name="Sung W."/>
            <person name="Tang Z."/>
            <person name="Tsuchiya D."/>
            <person name="Tu H."/>
            <person name="Vos H."/>
            <person name="Wang M."/>
            <person name="Wolf Y.I."/>
            <person name="Yamagata H."/>
            <person name="Yamada T."/>
            <person name="Ye Y."/>
            <person name="Shaw J.R."/>
            <person name="Andrews J."/>
            <person name="Crease T.J."/>
            <person name="Tang H."/>
            <person name="Lucas S.M."/>
            <person name="Robertson H.M."/>
            <person name="Bork P."/>
            <person name="Koonin E.V."/>
            <person name="Zdobnov E.M."/>
            <person name="Grigoriev I.V."/>
            <person name="Lynch M."/>
            <person name="Boore J.L."/>
        </authorList>
    </citation>
    <scope>NUCLEOTIDE SEQUENCE [LARGE SCALE GENOMIC DNA]</scope>
</reference>
<feature type="region of interest" description="Disordered" evidence="6">
    <location>
        <begin position="1211"/>
        <end position="1239"/>
    </location>
</feature>
<feature type="compositionally biased region" description="Polar residues" evidence="6">
    <location>
        <begin position="646"/>
        <end position="656"/>
    </location>
</feature>
<proteinExistence type="predicted"/>
<feature type="domain" description="C2H2-type" evidence="7">
    <location>
        <begin position="323"/>
        <end position="346"/>
    </location>
</feature>